<dbReference type="Pfam" id="PF09184">
    <property type="entry name" value="PPP4R2"/>
    <property type="match status" value="1"/>
</dbReference>
<evidence type="ECO:0000256" key="1">
    <source>
        <dbReference type="ARBA" id="ARBA00009207"/>
    </source>
</evidence>
<dbReference type="GO" id="GO:0019888">
    <property type="term" value="F:protein phosphatase regulator activity"/>
    <property type="evidence" value="ECO:0007669"/>
    <property type="project" value="InterPro"/>
</dbReference>
<accession>A0AAN8FVV2</accession>
<sequence>MPRLKKHAGVRANVSKTGITPVHASNNSVEVNEEATPPSIPEKNEEPTTLPTISECNEDDTDEYYYRPLSPEPDLTVEDVMYFEYMENVASVGSSYLPWDEVSRDFPAFFERFFNRTCRYYDRFTIFPTDLSPNSENRCIYKFIIEKVQKFDDFPFTWRRFCEILINPTRYYKRMISLMRGLERVINVESTISLNSESKAKDAEEEECIQHLESLFFK</sequence>
<dbReference type="GO" id="GO:0030289">
    <property type="term" value="C:protein phosphatase 4 complex"/>
    <property type="evidence" value="ECO:0007669"/>
    <property type="project" value="InterPro"/>
</dbReference>
<name>A0AAN8FVV2_TRICO</name>
<proteinExistence type="inferred from homology"/>
<reference evidence="3 4" key="1">
    <citation type="submission" date="2019-10" db="EMBL/GenBank/DDBJ databases">
        <title>Assembly and Annotation for the nematode Trichostrongylus colubriformis.</title>
        <authorList>
            <person name="Martin J."/>
        </authorList>
    </citation>
    <scope>NUCLEOTIDE SEQUENCE [LARGE SCALE GENOMIC DNA]</scope>
    <source>
        <strain evidence="3">G859</strain>
        <tissue evidence="3">Whole worm</tissue>
    </source>
</reference>
<comment type="caution">
    <text evidence="3">The sequence shown here is derived from an EMBL/GenBank/DDBJ whole genome shotgun (WGS) entry which is preliminary data.</text>
</comment>
<dbReference type="GO" id="GO:0005737">
    <property type="term" value="C:cytoplasm"/>
    <property type="evidence" value="ECO:0007669"/>
    <property type="project" value="TreeGrafter"/>
</dbReference>
<evidence type="ECO:0000256" key="2">
    <source>
        <dbReference type="SAM" id="MobiDB-lite"/>
    </source>
</evidence>
<feature type="region of interest" description="Disordered" evidence="2">
    <location>
        <begin position="1"/>
        <end position="55"/>
    </location>
</feature>
<dbReference type="Proteomes" id="UP001331761">
    <property type="component" value="Unassembled WGS sequence"/>
</dbReference>
<feature type="non-terminal residue" evidence="3">
    <location>
        <position position="218"/>
    </location>
</feature>
<protein>
    <submittedName>
        <fullName evidence="3">Uncharacterized protein</fullName>
    </submittedName>
</protein>
<dbReference type="InterPro" id="IPR015267">
    <property type="entry name" value="PPP4R2"/>
</dbReference>
<keyword evidence="4" id="KW-1185">Reference proteome</keyword>
<gene>
    <name evidence="3" type="ORF">GCK32_012479</name>
</gene>
<feature type="compositionally biased region" description="Polar residues" evidence="2">
    <location>
        <begin position="14"/>
        <end position="30"/>
    </location>
</feature>
<evidence type="ECO:0000313" key="4">
    <source>
        <dbReference type="Proteomes" id="UP001331761"/>
    </source>
</evidence>
<dbReference type="GO" id="GO:0005634">
    <property type="term" value="C:nucleus"/>
    <property type="evidence" value="ECO:0007669"/>
    <property type="project" value="TreeGrafter"/>
</dbReference>
<dbReference type="AlphaFoldDB" id="A0AAN8FVV2"/>
<dbReference type="EMBL" id="WIXE01005588">
    <property type="protein sequence ID" value="KAK5982047.1"/>
    <property type="molecule type" value="Genomic_DNA"/>
</dbReference>
<organism evidence="3 4">
    <name type="scientific">Trichostrongylus colubriformis</name>
    <name type="common">Black scour worm</name>
    <dbReference type="NCBI Taxonomy" id="6319"/>
    <lineage>
        <taxon>Eukaryota</taxon>
        <taxon>Metazoa</taxon>
        <taxon>Ecdysozoa</taxon>
        <taxon>Nematoda</taxon>
        <taxon>Chromadorea</taxon>
        <taxon>Rhabditida</taxon>
        <taxon>Rhabditina</taxon>
        <taxon>Rhabditomorpha</taxon>
        <taxon>Strongyloidea</taxon>
        <taxon>Trichostrongylidae</taxon>
        <taxon>Trichostrongylus</taxon>
    </lineage>
</organism>
<comment type="similarity">
    <text evidence="1">Belongs to the PPP4R2 family.</text>
</comment>
<dbReference type="PANTHER" id="PTHR16487">
    <property type="entry name" value="PPP4R2-RELATED PROTEIN"/>
    <property type="match status" value="1"/>
</dbReference>
<dbReference type="PANTHER" id="PTHR16487:SF0">
    <property type="entry name" value="PROTEIN PHOSPHATASE 4 REGULATORY SUBUNIT 2-RELATED"/>
    <property type="match status" value="1"/>
</dbReference>
<evidence type="ECO:0000313" key="3">
    <source>
        <dbReference type="EMBL" id="KAK5982047.1"/>
    </source>
</evidence>